<evidence type="ECO:0000313" key="2">
    <source>
        <dbReference type="EMBL" id="CAI5768451.1"/>
    </source>
</evidence>
<name>A0AA35JZK1_9SAUR</name>
<accession>A0AA35JZK1</accession>
<dbReference type="EMBL" id="OX395127">
    <property type="protein sequence ID" value="CAI5768451.1"/>
    <property type="molecule type" value="Genomic_DNA"/>
</dbReference>
<keyword evidence="3" id="KW-1185">Reference proteome</keyword>
<proteinExistence type="predicted"/>
<feature type="region of interest" description="Disordered" evidence="1">
    <location>
        <begin position="50"/>
        <end position="77"/>
    </location>
</feature>
<organism evidence="2 3">
    <name type="scientific">Podarcis lilfordi</name>
    <name type="common">Lilford's wall lizard</name>
    <dbReference type="NCBI Taxonomy" id="74358"/>
    <lineage>
        <taxon>Eukaryota</taxon>
        <taxon>Metazoa</taxon>
        <taxon>Chordata</taxon>
        <taxon>Craniata</taxon>
        <taxon>Vertebrata</taxon>
        <taxon>Euteleostomi</taxon>
        <taxon>Lepidosauria</taxon>
        <taxon>Squamata</taxon>
        <taxon>Bifurcata</taxon>
        <taxon>Unidentata</taxon>
        <taxon>Episquamata</taxon>
        <taxon>Laterata</taxon>
        <taxon>Lacertibaenia</taxon>
        <taxon>Lacertidae</taxon>
        <taxon>Podarcis</taxon>
    </lineage>
</organism>
<gene>
    <name evidence="2" type="ORF">PODLI_1B020182</name>
</gene>
<dbReference type="AlphaFoldDB" id="A0AA35JZK1"/>
<dbReference type="Proteomes" id="UP001178461">
    <property type="component" value="Chromosome 2"/>
</dbReference>
<reference evidence="2" key="1">
    <citation type="submission" date="2022-12" db="EMBL/GenBank/DDBJ databases">
        <authorList>
            <person name="Alioto T."/>
            <person name="Alioto T."/>
            <person name="Gomez Garrido J."/>
        </authorList>
    </citation>
    <scope>NUCLEOTIDE SEQUENCE</scope>
</reference>
<sequence length="216" mass="22845">MHHQYILLCLQAACSCSHRWSRGGLCIPPPTSASPSLASHSARLGRALDGEAASSQPDQPKGGCGNNKNHSQAARVPAEALERRSCPCIPKEKPVLQGAAKGAHPLRRPPWERARARRVKMIELRRRRGEAPGERSLPILSSGEGGWDRAEAPRCSLALPARKTQRPARAACRAEAAAPGKPLREVSCQEGPAGFSKPGGGERGAGRGALDSQPGS</sequence>
<protein>
    <submittedName>
        <fullName evidence="2">Uncharacterized protein</fullName>
    </submittedName>
</protein>
<evidence type="ECO:0000313" key="3">
    <source>
        <dbReference type="Proteomes" id="UP001178461"/>
    </source>
</evidence>
<feature type="compositionally biased region" description="Low complexity" evidence="1">
    <location>
        <begin position="167"/>
        <end position="178"/>
    </location>
</feature>
<feature type="compositionally biased region" description="Gly residues" evidence="1">
    <location>
        <begin position="197"/>
        <end position="207"/>
    </location>
</feature>
<evidence type="ECO:0000256" key="1">
    <source>
        <dbReference type="SAM" id="MobiDB-lite"/>
    </source>
</evidence>
<feature type="region of interest" description="Disordered" evidence="1">
    <location>
        <begin position="164"/>
        <end position="216"/>
    </location>
</feature>